<keyword evidence="3" id="KW-0274">FAD</keyword>
<evidence type="ECO:0000256" key="3">
    <source>
        <dbReference type="ARBA" id="ARBA00022827"/>
    </source>
</evidence>
<dbReference type="InterPro" id="IPR003953">
    <property type="entry name" value="FAD-dep_OxRdtase_2_FAD-bd"/>
</dbReference>
<comment type="cofactor">
    <cofactor evidence="1">
        <name>FAD</name>
        <dbReference type="ChEBI" id="CHEBI:57692"/>
    </cofactor>
</comment>
<protein>
    <submittedName>
        <fullName evidence="6">FAD-dependent oxidoreductase</fullName>
    </submittedName>
</protein>
<keyword evidence="4" id="KW-0560">Oxidoreductase</keyword>
<dbReference type="Proteomes" id="UP001595957">
    <property type="component" value="Unassembled WGS sequence"/>
</dbReference>
<dbReference type="Gene3D" id="3.50.50.60">
    <property type="entry name" value="FAD/NAD(P)-binding domain"/>
    <property type="match status" value="2"/>
</dbReference>
<name>A0ABV9F4A9_9SPHN</name>
<reference evidence="7" key="1">
    <citation type="journal article" date="2019" name="Int. J. Syst. Evol. Microbiol.">
        <title>The Global Catalogue of Microorganisms (GCM) 10K type strain sequencing project: providing services to taxonomists for standard genome sequencing and annotation.</title>
        <authorList>
            <consortium name="The Broad Institute Genomics Platform"/>
            <consortium name="The Broad Institute Genome Sequencing Center for Infectious Disease"/>
            <person name="Wu L."/>
            <person name="Ma J."/>
        </authorList>
    </citation>
    <scope>NUCLEOTIDE SEQUENCE [LARGE SCALE GENOMIC DNA]</scope>
    <source>
        <strain evidence="7">NBRC 103632</strain>
    </source>
</reference>
<proteinExistence type="predicted"/>
<keyword evidence="7" id="KW-1185">Reference proteome</keyword>
<keyword evidence="2" id="KW-0285">Flavoprotein</keyword>
<dbReference type="PANTHER" id="PTHR43400">
    <property type="entry name" value="FUMARATE REDUCTASE"/>
    <property type="match status" value="1"/>
</dbReference>
<accession>A0ABV9F4A9</accession>
<evidence type="ECO:0000256" key="4">
    <source>
        <dbReference type="ARBA" id="ARBA00023002"/>
    </source>
</evidence>
<dbReference type="InterPro" id="IPR027477">
    <property type="entry name" value="Succ_DH/fumarate_Rdtase_cat_sf"/>
</dbReference>
<organism evidence="6 7">
    <name type="scientific">Sphingobium tyrosinilyticum</name>
    <dbReference type="NCBI Taxonomy" id="2715436"/>
    <lineage>
        <taxon>Bacteria</taxon>
        <taxon>Pseudomonadati</taxon>
        <taxon>Pseudomonadota</taxon>
        <taxon>Alphaproteobacteria</taxon>
        <taxon>Sphingomonadales</taxon>
        <taxon>Sphingomonadaceae</taxon>
        <taxon>Sphingobium</taxon>
    </lineage>
</organism>
<dbReference type="RefSeq" id="WP_380806537.1">
    <property type="nucleotide sequence ID" value="NZ_JBHSFZ010000058.1"/>
</dbReference>
<comment type="caution">
    <text evidence="6">The sequence shown here is derived from an EMBL/GenBank/DDBJ whole genome shotgun (WGS) entry which is preliminary data.</text>
</comment>
<dbReference type="EMBL" id="JBHSFZ010000058">
    <property type="protein sequence ID" value="MFC4595840.1"/>
    <property type="molecule type" value="Genomic_DNA"/>
</dbReference>
<dbReference type="Gene3D" id="3.90.700.10">
    <property type="entry name" value="Succinate dehydrogenase/fumarate reductase flavoprotein, catalytic domain"/>
    <property type="match status" value="1"/>
</dbReference>
<gene>
    <name evidence="6" type="ORF">ACFO3E_16890</name>
</gene>
<evidence type="ECO:0000259" key="5">
    <source>
        <dbReference type="Pfam" id="PF00890"/>
    </source>
</evidence>
<dbReference type="InterPro" id="IPR036188">
    <property type="entry name" value="FAD/NAD-bd_sf"/>
</dbReference>
<dbReference type="SUPFAM" id="SSF56425">
    <property type="entry name" value="Succinate dehydrogenase/fumarate reductase flavoprotein, catalytic domain"/>
    <property type="match status" value="1"/>
</dbReference>
<dbReference type="Pfam" id="PF00890">
    <property type="entry name" value="FAD_binding_2"/>
    <property type="match status" value="1"/>
</dbReference>
<dbReference type="InterPro" id="IPR050315">
    <property type="entry name" value="FAD-oxidoreductase_2"/>
</dbReference>
<evidence type="ECO:0000256" key="1">
    <source>
        <dbReference type="ARBA" id="ARBA00001974"/>
    </source>
</evidence>
<evidence type="ECO:0000313" key="6">
    <source>
        <dbReference type="EMBL" id="MFC4595840.1"/>
    </source>
</evidence>
<dbReference type="SUPFAM" id="SSF51905">
    <property type="entry name" value="FAD/NAD(P)-binding domain"/>
    <property type="match status" value="1"/>
</dbReference>
<evidence type="ECO:0000256" key="2">
    <source>
        <dbReference type="ARBA" id="ARBA00022630"/>
    </source>
</evidence>
<sequence>MAQFDEEFDFVVVGSGGGSMCAALVMRQVGKSVLILEKTDLVGGTTAKSGGVMWIPNNPFMEQEGIEDSPEKALEYLEATAGQSQDAPGTSRERRAAYVTQARRMVDFLIAQGIKLTRAPYWPDYYDERPGGSAAGRTVLAEPFNLNELGRWKRKLRPNFIPVVAAPEEMGAVMSARTRRRFGIAIAKLLLRIGKERLTGRNIVGNGAALQGRMLQAALKAKVDIRTKSPVKDLVVENGAVKGVVVDKHGREYRIGARLGVLVNAGGFAQNQAMRDKYAPGTSVKYTAAAPGDTGEMIETMIRLGAAFGQMSERVGLQASLVPGNENLDGNGIDLKKISGQGSVSAPHAIIVDQTGVRYMNEAGSYMAFCRNQLIRNHTVPAVPSWWIFDQWHFDRYPLFGIAGMGARPKRWFSSGLVKKADTIEGLAALINVDPATLRATIDRFNLGAREGRDPDFHRGERAYDNWLGDPTQEGSKTLGPIDTAPFYAVPMYPGDVGTYGGVVTDVNARVLREDGTPIPGLYATGTSTASVMGTAYPGAGSSVGPSFVWGYVAAKHAADADNLLVAA</sequence>
<dbReference type="PANTHER" id="PTHR43400:SF10">
    <property type="entry name" value="3-OXOSTEROID 1-DEHYDROGENASE"/>
    <property type="match status" value="1"/>
</dbReference>
<evidence type="ECO:0000313" key="7">
    <source>
        <dbReference type="Proteomes" id="UP001595957"/>
    </source>
</evidence>
<feature type="domain" description="FAD-dependent oxidoreductase 2 FAD-binding" evidence="5">
    <location>
        <begin position="9"/>
        <end position="544"/>
    </location>
</feature>